<name>A0A9Q8PG90_PASFU</name>
<dbReference type="PANTHER" id="PTHR13789">
    <property type="entry name" value="MONOOXYGENASE"/>
    <property type="match status" value="1"/>
</dbReference>
<organism evidence="7 8">
    <name type="scientific">Passalora fulva</name>
    <name type="common">Tomato leaf mold</name>
    <name type="synonym">Cladosporium fulvum</name>
    <dbReference type="NCBI Taxonomy" id="5499"/>
    <lineage>
        <taxon>Eukaryota</taxon>
        <taxon>Fungi</taxon>
        <taxon>Dikarya</taxon>
        <taxon>Ascomycota</taxon>
        <taxon>Pezizomycotina</taxon>
        <taxon>Dothideomycetes</taxon>
        <taxon>Dothideomycetidae</taxon>
        <taxon>Mycosphaerellales</taxon>
        <taxon>Mycosphaerellaceae</taxon>
        <taxon>Fulvia</taxon>
    </lineage>
</organism>
<dbReference type="AlphaFoldDB" id="A0A9Q8PG90"/>
<evidence type="ECO:0000256" key="3">
    <source>
        <dbReference type="ARBA" id="ARBA00022827"/>
    </source>
</evidence>
<feature type="domain" description="FAD-binding" evidence="6">
    <location>
        <begin position="5"/>
        <end position="358"/>
    </location>
</feature>
<dbReference type="InterPro" id="IPR036188">
    <property type="entry name" value="FAD/NAD-bd_sf"/>
</dbReference>
<dbReference type="Proteomes" id="UP000756132">
    <property type="component" value="Chromosome 9"/>
</dbReference>
<evidence type="ECO:0000256" key="1">
    <source>
        <dbReference type="ARBA" id="ARBA00007992"/>
    </source>
</evidence>
<evidence type="ECO:0000313" key="8">
    <source>
        <dbReference type="Proteomes" id="UP000756132"/>
    </source>
</evidence>
<reference evidence="7" key="1">
    <citation type="submission" date="2021-12" db="EMBL/GenBank/DDBJ databases">
        <authorList>
            <person name="Zaccaron A."/>
            <person name="Stergiopoulos I."/>
        </authorList>
    </citation>
    <scope>NUCLEOTIDE SEQUENCE</scope>
    <source>
        <strain evidence="7">Race5_Kim</strain>
    </source>
</reference>
<dbReference type="RefSeq" id="XP_047766226.1">
    <property type="nucleotide sequence ID" value="XM_047908726.1"/>
</dbReference>
<dbReference type="PANTHER" id="PTHR13789:SF316">
    <property type="entry name" value="FAD-BINDING DOMAIN-CONTAINING PROTEIN"/>
    <property type="match status" value="1"/>
</dbReference>
<proteinExistence type="inferred from homology"/>
<comment type="similarity">
    <text evidence="1">Belongs to the paxM FAD-dependent monooxygenase family.</text>
</comment>
<evidence type="ECO:0000313" key="7">
    <source>
        <dbReference type="EMBL" id="UJO21860.1"/>
    </source>
</evidence>
<dbReference type="Pfam" id="PF01494">
    <property type="entry name" value="FAD_binding_3"/>
    <property type="match status" value="1"/>
</dbReference>
<evidence type="ECO:0000256" key="2">
    <source>
        <dbReference type="ARBA" id="ARBA00022630"/>
    </source>
</evidence>
<dbReference type="OMA" id="INKRRMP"/>
<protein>
    <submittedName>
        <fullName evidence="7">Salicylate hydroxylase</fullName>
    </submittedName>
</protein>
<dbReference type="PRINTS" id="PR00420">
    <property type="entry name" value="RNGMNOXGNASE"/>
</dbReference>
<dbReference type="KEGG" id="ffu:CLAFUR5_09578"/>
<keyword evidence="5" id="KW-0503">Monooxygenase</keyword>
<evidence type="ECO:0000259" key="6">
    <source>
        <dbReference type="Pfam" id="PF01494"/>
    </source>
</evidence>
<dbReference type="GO" id="GO:0004497">
    <property type="term" value="F:monooxygenase activity"/>
    <property type="evidence" value="ECO:0007669"/>
    <property type="project" value="UniProtKB-KW"/>
</dbReference>
<keyword evidence="2" id="KW-0285">Flavoprotein</keyword>
<accession>A0A9Q8PG90</accession>
<reference evidence="7" key="2">
    <citation type="journal article" date="2022" name="Microb. Genom.">
        <title>A chromosome-scale genome assembly of the tomato pathogen Cladosporium fulvum reveals a compartmentalized genome architecture and the presence of a dispensable chromosome.</title>
        <authorList>
            <person name="Zaccaron A.Z."/>
            <person name="Chen L.H."/>
            <person name="Samaras A."/>
            <person name="Stergiopoulos I."/>
        </authorList>
    </citation>
    <scope>NUCLEOTIDE SEQUENCE</scope>
    <source>
        <strain evidence="7">Race5_Kim</strain>
    </source>
</reference>
<keyword evidence="8" id="KW-1185">Reference proteome</keyword>
<dbReference type="EMBL" id="CP090171">
    <property type="protein sequence ID" value="UJO21860.1"/>
    <property type="molecule type" value="Genomic_DNA"/>
</dbReference>
<dbReference type="GeneID" id="71989456"/>
<dbReference type="InterPro" id="IPR002938">
    <property type="entry name" value="FAD-bd"/>
</dbReference>
<gene>
    <name evidence="7" type="ORF">CLAFUR5_09578</name>
</gene>
<dbReference type="Gene3D" id="3.50.50.60">
    <property type="entry name" value="FAD/NAD(P)-binding domain"/>
    <property type="match status" value="1"/>
</dbReference>
<sequence>MTFDNVTIIGAGLSGLTLALFLKKHGINSTIYELRKPDVRSEGAVMLSPNALRTLDTIGIYSRFKDKGYHFRDLTSRNNEHKLLGAYEMGNADRFGYDALRVCRQVLLDESKAMVKEAGIEIVHEIKFSHVVSEDESGVTFAFTNGEQKTADLLIGADGIHSTVRKYIDPDVVPSFSNVMAVTCAVPTAAIKLPFEPYSMPVGIHGSTGAFVMAPQNPEGSEVLAGTQYRTHERSRAEWDALWADKKQLLEIIRGGYDSYNEMIQSAMDAVPLDTLSIWPFYTVPKLTKWSSEKGRVIMLGDAAHAIPPAAGQGVNQAYEDVHAFSLVMSSTNDGKTRWEEGVKWWQQYRQARVEGVTDLTNEMNKRRLPGWNGEGGSIDSSWLFSVDIEGDFKAWIEG</sequence>
<dbReference type="SUPFAM" id="SSF51905">
    <property type="entry name" value="FAD/NAD(P)-binding domain"/>
    <property type="match status" value="1"/>
</dbReference>
<dbReference type="GO" id="GO:0071949">
    <property type="term" value="F:FAD binding"/>
    <property type="evidence" value="ECO:0007669"/>
    <property type="project" value="InterPro"/>
</dbReference>
<keyword evidence="3" id="KW-0274">FAD</keyword>
<keyword evidence="4" id="KW-0560">Oxidoreductase</keyword>
<dbReference type="OrthoDB" id="16820at2759"/>
<dbReference type="InterPro" id="IPR050493">
    <property type="entry name" value="FAD-dep_Monooxygenase_BioMet"/>
</dbReference>
<evidence type="ECO:0000256" key="5">
    <source>
        <dbReference type="ARBA" id="ARBA00023033"/>
    </source>
</evidence>
<evidence type="ECO:0000256" key="4">
    <source>
        <dbReference type="ARBA" id="ARBA00023002"/>
    </source>
</evidence>